<dbReference type="Ensembl" id="ENSCLAT00000022267.1">
    <property type="protein sequence ID" value="ENSCLAP00000022063.1"/>
    <property type="gene ID" value="ENSCLAG00000015116.1"/>
</dbReference>
<feature type="signal peptide" evidence="2">
    <location>
        <begin position="1"/>
        <end position="20"/>
    </location>
</feature>
<proteinExistence type="inferred from homology"/>
<evidence type="ECO:0000256" key="2">
    <source>
        <dbReference type="SAM" id="SignalP"/>
    </source>
</evidence>
<keyword evidence="2" id="KW-0732">Signal</keyword>
<dbReference type="PROSITE" id="PS01220">
    <property type="entry name" value="PBP"/>
    <property type="match status" value="1"/>
</dbReference>
<dbReference type="SUPFAM" id="SSF49777">
    <property type="entry name" value="PEBP-like"/>
    <property type="match status" value="1"/>
</dbReference>
<feature type="chain" id="PRO_5034554889" evidence="2">
    <location>
        <begin position="21"/>
        <end position="209"/>
    </location>
</feature>
<dbReference type="InterPro" id="IPR001858">
    <property type="entry name" value="Phosphatidylethanolamine-bd_CS"/>
</dbReference>
<reference evidence="3" key="1">
    <citation type="submission" date="2025-08" db="UniProtKB">
        <authorList>
            <consortium name="Ensembl"/>
        </authorList>
    </citation>
    <scope>IDENTIFICATION</scope>
</reference>
<dbReference type="AlphaFoldDB" id="A0A8C2VXE8"/>
<keyword evidence="4" id="KW-1185">Reference proteome</keyword>
<name>A0A8C2VXE8_CHILA</name>
<dbReference type="GeneTree" id="ENSGT00940000162387"/>
<dbReference type="InterPro" id="IPR008914">
    <property type="entry name" value="PEBP"/>
</dbReference>
<sequence>MRLVAAALWLGFLMVAPGDSEDSCVYEPLSDEDTMICNRGLEVLYPELGNIGCMFIPDCNNYRQKITQWTKPIVKFSGALDDRKYILVMVDPDAPSRYNPTARFWRHWLVTDIQGTDLKRGKIKGQELSAYQPPSPPAHSGFHRYQFYIYRQEVKTINLLPKENRTRGSWEMDKFLYRFHLKEPEASTQFMMQNYQDSTTFQASREGGF</sequence>
<gene>
    <name evidence="3" type="primary">PEBP4</name>
</gene>
<dbReference type="PANTHER" id="PTHR11362:SF82">
    <property type="entry name" value="PHOSPHATIDYLETHANOLAMINE-BINDING PROTEIN 4"/>
    <property type="match status" value="1"/>
</dbReference>
<reference evidence="3" key="2">
    <citation type="submission" date="2025-09" db="UniProtKB">
        <authorList>
            <consortium name="Ensembl"/>
        </authorList>
    </citation>
    <scope>IDENTIFICATION</scope>
</reference>
<evidence type="ECO:0000313" key="3">
    <source>
        <dbReference type="Ensembl" id="ENSCLAP00000022063.1"/>
    </source>
</evidence>
<protein>
    <submittedName>
        <fullName evidence="3">Phosphatidylethanolamine binding protein 4</fullName>
    </submittedName>
</protein>
<dbReference type="PANTHER" id="PTHR11362">
    <property type="entry name" value="PHOSPHATIDYLETHANOLAMINE-BINDING PROTEIN"/>
    <property type="match status" value="1"/>
</dbReference>
<dbReference type="InterPro" id="IPR036610">
    <property type="entry name" value="PEBP-like_sf"/>
</dbReference>
<dbReference type="Proteomes" id="UP000694398">
    <property type="component" value="Unassembled WGS sequence"/>
</dbReference>
<dbReference type="InterPro" id="IPR035810">
    <property type="entry name" value="PEBP_euk"/>
</dbReference>
<organism evidence="3 4">
    <name type="scientific">Chinchilla lanigera</name>
    <name type="common">Long-tailed chinchilla</name>
    <name type="synonym">Chinchilla villidera</name>
    <dbReference type="NCBI Taxonomy" id="34839"/>
    <lineage>
        <taxon>Eukaryota</taxon>
        <taxon>Metazoa</taxon>
        <taxon>Chordata</taxon>
        <taxon>Craniata</taxon>
        <taxon>Vertebrata</taxon>
        <taxon>Euteleostomi</taxon>
        <taxon>Mammalia</taxon>
        <taxon>Eutheria</taxon>
        <taxon>Euarchontoglires</taxon>
        <taxon>Glires</taxon>
        <taxon>Rodentia</taxon>
        <taxon>Hystricomorpha</taxon>
        <taxon>Chinchillidae</taxon>
        <taxon>Chinchilla</taxon>
    </lineage>
</organism>
<evidence type="ECO:0000256" key="1">
    <source>
        <dbReference type="ARBA" id="ARBA00007091"/>
    </source>
</evidence>
<comment type="similarity">
    <text evidence="1">Belongs to the phosphatidylethanolamine-binding protein family.</text>
</comment>
<dbReference type="OMA" id="QKITSWM"/>
<dbReference type="Gene3D" id="3.90.280.10">
    <property type="entry name" value="PEBP-like"/>
    <property type="match status" value="1"/>
</dbReference>
<dbReference type="CDD" id="cd00866">
    <property type="entry name" value="PEBP_euk"/>
    <property type="match status" value="1"/>
</dbReference>
<evidence type="ECO:0000313" key="4">
    <source>
        <dbReference type="Proteomes" id="UP000694398"/>
    </source>
</evidence>
<accession>A0A8C2VXE8</accession>
<dbReference type="Pfam" id="PF01161">
    <property type="entry name" value="PBP"/>
    <property type="match status" value="1"/>
</dbReference>